<reference evidence="2 3" key="1">
    <citation type="submission" date="2023-08" db="EMBL/GenBank/DDBJ databases">
        <authorList>
            <person name="Girao M."/>
            <person name="Carvalho M.F."/>
        </authorList>
    </citation>
    <scope>NUCLEOTIDE SEQUENCE [LARGE SCALE GENOMIC DNA]</scope>
    <source>
        <strain evidence="2 3">CC-R104</strain>
    </source>
</reference>
<evidence type="ECO:0000313" key="2">
    <source>
        <dbReference type="EMBL" id="MEE2032012.1"/>
    </source>
</evidence>
<dbReference type="RefSeq" id="WP_330151444.1">
    <property type="nucleotide sequence ID" value="NZ_JAUZMZ010000030.1"/>
</dbReference>
<feature type="compositionally biased region" description="Basic and acidic residues" evidence="1">
    <location>
        <begin position="20"/>
        <end position="34"/>
    </location>
</feature>
<dbReference type="Proteomes" id="UP001331936">
    <property type="component" value="Unassembled WGS sequence"/>
</dbReference>
<organism evidence="2 3">
    <name type="scientific">Rhodococcus chondri</name>
    <dbReference type="NCBI Taxonomy" id="3065941"/>
    <lineage>
        <taxon>Bacteria</taxon>
        <taxon>Bacillati</taxon>
        <taxon>Actinomycetota</taxon>
        <taxon>Actinomycetes</taxon>
        <taxon>Mycobacteriales</taxon>
        <taxon>Nocardiaceae</taxon>
        <taxon>Rhodococcus</taxon>
    </lineage>
</organism>
<feature type="region of interest" description="Disordered" evidence="1">
    <location>
        <begin position="20"/>
        <end position="45"/>
    </location>
</feature>
<proteinExistence type="predicted"/>
<evidence type="ECO:0000313" key="3">
    <source>
        <dbReference type="Proteomes" id="UP001331936"/>
    </source>
</evidence>
<protein>
    <submittedName>
        <fullName evidence="2">Uncharacterized protein</fullName>
    </submittedName>
</protein>
<sequence length="150" mass="16380">MYASGEAHFSWTSRRVPLPHERFAPASDPTDHPGHGAHSGMTLDRELPPDVVHGRLLAYHDDEDERDYVALLVGEVADCEDVPVHPVDEERLLILGARSTETGEIFVSADGGEIGQRELDRQLLHGGPLRKLLAHTGARSVLIDCYASAA</sequence>
<accession>A0ABU7JPQ4</accession>
<evidence type="ECO:0000256" key="1">
    <source>
        <dbReference type="SAM" id="MobiDB-lite"/>
    </source>
</evidence>
<keyword evidence="3" id="KW-1185">Reference proteome</keyword>
<gene>
    <name evidence="2" type="ORF">Q8814_07795</name>
</gene>
<name>A0ABU7JPQ4_9NOCA</name>
<comment type="caution">
    <text evidence="2">The sequence shown here is derived from an EMBL/GenBank/DDBJ whole genome shotgun (WGS) entry which is preliminary data.</text>
</comment>
<dbReference type="EMBL" id="JAUZMZ010000030">
    <property type="protein sequence ID" value="MEE2032012.1"/>
    <property type="molecule type" value="Genomic_DNA"/>
</dbReference>